<feature type="compositionally biased region" description="Basic and acidic residues" evidence="2">
    <location>
        <begin position="490"/>
        <end position="502"/>
    </location>
</feature>
<name>A0A1X6N279_9APHY</name>
<feature type="region of interest" description="Disordered" evidence="2">
    <location>
        <begin position="364"/>
        <end position="426"/>
    </location>
</feature>
<feature type="compositionally biased region" description="Polar residues" evidence="2">
    <location>
        <begin position="590"/>
        <end position="602"/>
    </location>
</feature>
<dbReference type="AlphaFoldDB" id="A0A1X6N279"/>
<feature type="compositionally biased region" description="Polar residues" evidence="2">
    <location>
        <begin position="364"/>
        <end position="378"/>
    </location>
</feature>
<dbReference type="GeneID" id="36326957"/>
<sequence>MLLDSTALGVNKINNNKGSTSDKWRDLVVYGLCFANELDGGVFVVYTLGQAKYNVIKPRTAMVALASAYKLPKNEIRHLELNENPSKMTIEDEPRSAKSGFSKYGNFKRASRPITLLTNLLSHERDYSKHLFHLLEHSQVSLASFSAYAAASSPQLSHAIIAVAGSLAGADDALRKYAASLEAWQSHLKALKDLEDEVGNIVRDREILIPTYVLYRWHTTACFELHIVGGYDKRSRNGAIRFGTFTLPATPPAGCPNVTRLLKASKQQKPSRDSLIASSGSTSSLSFVKPEISIGPKLSAAQTELQACEAHLAMKERQLESLRTTAIQSGLYARCKAMVECGWAWGEMGKEGLRVLEIIGSEAEPQNSNGTHPYTMSPQLKPFPGSGNHSDSGHAHSDLSSIAPSQSASQITLPVSASDGTDHNNTEAWRMNTASAPVQFPNYTLDIPPAHAVSEHIALNGGPRAHWRISEVEEPDEEGGGSSAEEEDETRPVEMHENERFGTKGKWRGKAPASGAAEAPKTFSIRARTGSVDSGPRHVRFPTAPSLADPPSSQSSKKERHRSGSGSFFQRGIAALFHKDKGKHEAATEGRTSPTASRSGSRWHTRTDKHLARTRRGGDSSDDEGGAHSQQISTWSPAFTRSTDTQSSRANSLVPSMSISASASSASATQRLKKRTKRNSTQARPVTRTETEANKGWVSDSAMTPFGDLKGKKKAAERQRSDQSVETIKAATRNADVSNATKNSSAASTSTRSSNMTLPSSLSGHTSLSRNSSLSRQSAASTPTQPLMRSPTSASASSSQQQTTPPAHRRTASIEISDPASKPSPPPPAKGHKRGNSVSSPHRSGLTRDTDVPSLMSIVEGVAKENRQAWAKQDPNRLLVLPKAPPPVNVSADTEDVHKLPASAGAGPSTQSMLGVSRSPSRNHVQMSASASAPTLPLSTSRPFAKTPLRSALRNSRTPSPNPPVPSGPPPIDPVVDAGAGPSRHGLHSLANVTMKGDVADTASISSYETGHENFAEESDSMAAPPPPPHDEKPLTTSGSDMSNSTASTAGPARRKSVRMSLPPTFSATPPAIDDDEDARGRHHPWSPSTKAPTVGPGGWTSRHERRGTGDLWVDSSDDDDEEYRTAKHLLSRVTKGTRS</sequence>
<feature type="compositionally biased region" description="Basic and acidic residues" evidence="2">
    <location>
        <begin position="577"/>
        <end position="588"/>
    </location>
</feature>
<feature type="compositionally biased region" description="Pro residues" evidence="2">
    <location>
        <begin position="960"/>
        <end position="973"/>
    </location>
</feature>
<evidence type="ECO:0000256" key="2">
    <source>
        <dbReference type="SAM" id="MobiDB-lite"/>
    </source>
</evidence>
<dbReference type="Proteomes" id="UP000194127">
    <property type="component" value="Unassembled WGS sequence"/>
</dbReference>
<feature type="compositionally biased region" description="Polar residues" evidence="2">
    <location>
        <begin position="908"/>
        <end position="927"/>
    </location>
</feature>
<dbReference type="EMBL" id="KZ110596">
    <property type="protein sequence ID" value="OSX62729.1"/>
    <property type="molecule type" value="Genomic_DNA"/>
</dbReference>
<dbReference type="OrthoDB" id="3358861at2759"/>
<feature type="compositionally biased region" description="Polar residues" evidence="2">
    <location>
        <begin position="628"/>
        <end position="655"/>
    </location>
</feature>
<feature type="compositionally biased region" description="Low complexity" evidence="2">
    <location>
        <begin position="738"/>
        <end position="781"/>
    </location>
</feature>
<dbReference type="RefSeq" id="XP_024339523.1">
    <property type="nucleotide sequence ID" value="XM_024482007.1"/>
</dbReference>
<dbReference type="STRING" id="670580.A0A1X6N279"/>
<feature type="compositionally biased region" description="Basic and acidic residues" evidence="2">
    <location>
        <begin position="605"/>
        <end position="619"/>
    </location>
</feature>
<dbReference type="InterPro" id="IPR027267">
    <property type="entry name" value="AH/BAR_dom_sf"/>
</dbReference>
<feature type="compositionally biased region" description="Low complexity" evidence="2">
    <location>
        <begin position="656"/>
        <end position="668"/>
    </location>
</feature>
<protein>
    <submittedName>
        <fullName evidence="3">Uncharacterized protein</fullName>
    </submittedName>
</protein>
<evidence type="ECO:0000256" key="1">
    <source>
        <dbReference type="SAM" id="Coils"/>
    </source>
</evidence>
<reference evidence="3 4" key="1">
    <citation type="submission" date="2017-04" db="EMBL/GenBank/DDBJ databases">
        <title>Genome Sequence of the Model Brown-Rot Fungus Postia placenta SB12.</title>
        <authorList>
            <consortium name="DOE Joint Genome Institute"/>
            <person name="Gaskell J."/>
            <person name="Kersten P."/>
            <person name="Larrondo L.F."/>
            <person name="Canessa P."/>
            <person name="Martinez D."/>
            <person name="Hibbett D."/>
            <person name="Schmoll M."/>
            <person name="Kubicek C.P."/>
            <person name="Martinez A.T."/>
            <person name="Yadav J."/>
            <person name="Master E."/>
            <person name="Magnuson J.K."/>
            <person name="James T."/>
            <person name="Yaver D."/>
            <person name="Berka R."/>
            <person name="Labutti K."/>
            <person name="Lipzen A."/>
            <person name="Aerts A."/>
            <person name="Barry K."/>
            <person name="Henrissat B."/>
            <person name="Blanchette R."/>
            <person name="Grigoriev I."/>
            <person name="Cullen D."/>
        </authorList>
    </citation>
    <scope>NUCLEOTIDE SEQUENCE [LARGE SCALE GENOMIC DNA]</scope>
    <source>
        <strain evidence="3 4">MAD-698-R-SB12</strain>
    </source>
</reference>
<feature type="compositionally biased region" description="Polar residues" evidence="2">
    <location>
        <begin position="1035"/>
        <end position="1049"/>
    </location>
</feature>
<feature type="compositionally biased region" description="Low complexity" evidence="2">
    <location>
        <begin position="928"/>
        <end position="941"/>
    </location>
</feature>
<feature type="compositionally biased region" description="Acidic residues" evidence="2">
    <location>
        <begin position="472"/>
        <end position="489"/>
    </location>
</feature>
<feature type="region of interest" description="Disordered" evidence="2">
    <location>
        <begin position="1004"/>
        <end position="1123"/>
    </location>
</feature>
<proteinExistence type="predicted"/>
<gene>
    <name evidence="3" type="ORF">POSPLADRAFT_1065870</name>
</gene>
<accession>A0A1X6N279</accession>
<keyword evidence="1" id="KW-0175">Coiled coil</keyword>
<evidence type="ECO:0000313" key="4">
    <source>
        <dbReference type="Proteomes" id="UP000194127"/>
    </source>
</evidence>
<feature type="compositionally biased region" description="Basic and acidic residues" evidence="2">
    <location>
        <begin position="714"/>
        <end position="723"/>
    </location>
</feature>
<feature type="coiled-coil region" evidence="1">
    <location>
        <begin position="298"/>
        <end position="325"/>
    </location>
</feature>
<keyword evidence="4" id="KW-1185">Reference proteome</keyword>
<evidence type="ECO:0000313" key="3">
    <source>
        <dbReference type="EMBL" id="OSX62729.1"/>
    </source>
</evidence>
<feature type="compositionally biased region" description="Low complexity" evidence="2">
    <location>
        <begin position="400"/>
        <end position="411"/>
    </location>
</feature>
<organism evidence="3 4">
    <name type="scientific">Postia placenta MAD-698-R-SB12</name>
    <dbReference type="NCBI Taxonomy" id="670580"/>
    <lineage>
        <taxon>Eukaryota</taxon>
        <taxon>Fungi</taxon>
        <taxon>Dikarya</taxon>
        <taxon>Basidiomycota</taxon>
        <taxon>Agaricomycotina</taxon>
        <taxon>Agaricomycetes</taxon>
        <taxon>Polyporales</taxon>
        <taxon>Adustoporiaceae</taxon>
        <taxon>Rhodonia</taxon>
    </lineage>
</organism>
<feature type="compositionally biased region" description="Low complexity" evidence="2">
    <location>
        <begin position="790"/>
        <end position="806"/>
    </location>
</feature>
<feature type="region of interest" description="Disordered" evidence="2">
    <location>
        <begin position="472"/>
        <end position="988"/>
    </location>
</feature>
<dbReference type="Gene3D" id="1.20.1270.60">
    <property type="entry name" value="Arfaptin homology (AH) domain/BAR domain"/>
    <property type="match status" value="1"/>
</dbReference>